<keyword evidence="1" id="KW-0472">Membrane</keyword>
<dbReference type="Proteomes" id="UP000178367">
    <property type="component" value="Unassembled WGS sequence"/>
</dbReference>
<evidence type="ECO:0000256" key="1">
    <source>
        <dbReference type="SAM" id="Phobius"/>
    </source>
</evidence>
<accession>A0A1F5SFW8</accession>
<gene>
    <name evidence="2" type="ORF">A2227_00085</name>
</gene>
<dbReference type="AlphaFoldDB" id="A0A1F5SFW8"/>
<name>A0A1F5SFW8_9BACT</name>
<reference evidence="2 3" key="1">
    <citation type="journal article" date="2016" name="Nat. Commun.">
        <title>Thousands of microbial genomes shed light on interconnected biogeochemical processes in an aquifer system.</title>
        <authorList>
            <person name="Anantharaman K."/>
            <person name="Brown C.T."/>
            <person name="Hug L.A."/>
            <person name="Sharon I."/>
            <person name="Castelle C.J."/>
            <person name="Probst A.J."/>
            <person name="Thomas B.C."/>
            <person name="Singh A."/>
            <person name="Wilkins M.J."/>
            <person name="Karaoz U."/>
            <person name="Brodie E.L."/>
            <person name="Williams K.H."/>
            <person name="Hubbard S.S."/>
            <person name="Banfield J.F."/>
        </authorList>
    </citation>
    <scope>NUCLEOTIDE SEQUENCE [LARGE SCALE GENOMIC DNA]</scope>
</reference>
<comment type="caution">
    <text evidence="2">The sequence shown here is derived from an EMBL/GenBank/DDBJ whole genome shotgun (WGS) entry which is preliminary data.</text>
</comment>
<sequence>MLHIILGMVMIAVGALLVAKSEWMLNNFGRMEWFELHMGGGGSRMGYKLIGLAIIFLGILFFTNMIGGFLTWVLSPLFRFNTF</sequence>
<keyword evidence="1" id="KW-1133">Transmembrane helix</keyword>
<protein>
    <submittedName>
        <fullName evidence="2">Uncharacterized protein</fullName>
    </submittedName>
</protein>
<proteinExistence type="predicted"/>
<evidence type="ECO:0000313" key="3">
    <source>
        <dbReference type="Proteomes" id="UP000178367"/>
    </source>
</evidence>
<dbReference type="EMBL" id="MFGB01000020">
    <property type="protein sequence ID" value="OGF25600.1"/>
    <property type="molecule type" value="Genomic_DNA"/>
</dbReference>
<dbReference type="STRING" id="1797994.A2227_00085"/>
<feature type="transmembrane region" description="Helical" evidence="1">
    <location>
        <begin position="45"/>
        <end position="74"/>
    </location>
</feature>
<keyword evidence="1" id="KW-0812">Transmembrane</keyword>
<evidence type="ECO:0000313" key="2">
    <source>
        <dbReference type="EMBL" id="OGF25600.1"/>
    </source>
</evidence>
<organism evidence="2 3">
    <name type="scientific">Candidatus Falkowbacteria bacterium RIFOXYA2_FULL_47_19</name>
    <dbReference type="NCBI Taxonomy" id="1797994"/>
    <lineage>
        <taxon>Bacteria</taxon>
        <taxon>Candidatus Falkowiibacteriota</taxon>
    </lineage>
</organism>